<dbReference type="Proteomes" id="UP000316621">
    <property type="component" value="Chromosome 6"/>
</dbReference>
<dbReference type="EMBL" id="CM010720">
    <property type="protein sequence ID" value="RZC67445.1"/>
    <property type="molecule type" value="Genomic_DNA"/>
</dbReference>
<feature type="coiled-coil region" evidence="2">
    <location>
        <begin position="334"/>
        <end position="361"/>
    </location>
</feature>
<dbReference type="Gene3D" id="3.40.50.720">
    <property type="entry name" value="NAD(P)-binding Rossmann-like Domain"/>
    <property type="match status" value="2"/>
</dbReference>
<dbReference type="AlphaFoldDB" id="A0A4Y7K618"/>
<evidence type="ECO:0000259" key="3">
    <source>
        <dbReference type="Pfam" id="PF01370"/>
    </source>
</evidence>
<protein>
    <recommendedName>
        <fullName evidence="3">NAD-dependent epimerase/dehydratase domain-containing protein</fullName>
    </recommendedName>
</protein>
<keyword evidence="1" id="KW-0560">Oxidoreductase</keyword>
<dbReference type="OMA" id="IYGNPHE"/>
<evidence type="ECO:0000256" key="1">
    <source>
        <dbReference type="ARBA" id="ARBA00023002"/>
    </source>
</evidence>
<dbReference type="InterPro" id="IPR036291">
    <property type="entry name" value="NAD(P)-bd_dom_sf"/>
</dbReference>
<evidence type="ECO:0000313" key="4">
    <source>
        <dbReference type="EMBL" id="RZC67445.1"/>
    </source>
</evidence>
<dbReference type="InterPro" id="IPR050425">
    <property type="entry name" value="NAD(P)_dehydrat-like"/>
</dbReference>
<name>A0A4Y7K618_PAPSO</name>
<organism evidence="4 5">
    <name type="scientific">Papaver somniferum</name>
    <name type="common">Opium poppy</name>
    <dbReference type="NCBI Taxonomy" id="3469"/>
    <lineage>
        <taxon>Eukaryota</taxon>
        <taxon>Viridiplantae</taxon>
        <taxon>Streptophyta</taxon>
        <taxon>Embryophyta</taxon>
        <taxon>Tracheophyta</taxon>
        <taxon>Spermatophyta</taxon>
        <taxon>Magnoliopsida</taxon>
        <taxon>Ranunculales</taxon>
        <taxon>Papaveraceae</taxon>
        <taxon>Papaveroideae</taxon>
        <taxon>Papaver</taxon>
    </lineage>
</organism>
<reference evidence="4 5" key="1">
    <citation type="journal article" date="2018" name="Science">
        <title>The opium poppy genome and morphinan production.</title>
        <authorList>
            <person name="Guo L."/>
            <person name="Winzer T."/>
            <person name="Yang X."/>
            <person name="Li Y."/>
            <person name="Ning Z."/>
            <person name="He Z."/>
            <person name="Teodor R."/>
            <person name="Lu Y."/>
            <person name="Bowser T.A."/>
            <person name="Graham I.A."/>
            <person name="Ye K."/>
        </authorList>
    </citation>
    <scope>NUCLEOTIDE SEQUENCE [LARGE SCALE GENOMIC DNA]</scope>
    <source>
        <strain evidence="5">cv. HN1</strain>
        <tissue evidence="4">Leaves</tissue>
    </source>
</reference>
<evidence type="ECO:0000313" key="5">
    <source>
        <dbReference type="Proteomes" id="UP000316621"/>
    </source>
</evidence>
<dbReference type="PANTHER" id="PTHR10366:SF831">
    <property type="entry name" value="NAD-DEPENDENT EPIMERASE_DEHYDRATASE DOMAIN-CONTAINING PROTEIN"/>
    <property type="match status" value="1"/>
</dbReference>
<feature type="domain" description="NAD-dependent epimerase/dehydratase" evidence="3">
    <location>
        <begin position="7"/>
        <end position="255"/>
    </location>
</feature>
<keyword evidence="5" id="KW-1185">Reference proteome</keyword>
<dbReference type="SUPFAM" id="SSF51735">
    <property type="entry name" value="NAD(P)-binding Rossmann-fold domains"/>
    <property type="match status" value="2"/>
</dbReference>
<dbReference type="GO" id="GO:0016616">
    <property type="term" value="F:oxidoreductase activity, acting on the CH-OH group of donors, NAD or NADP as acceptor"/>
    <property type="evidence" value="ECO:0007669"/>
    <property type="project" value="TreeGrafter"/>
</dbReference>
<sequence length="681" mass="76779">MVDKERVCVTGAGGFVASWIVKFLLYKGYIVHGTTRNPSDEKNAHLKILDNATENLKLFKADLQDYRSLCAAITGCTGVFHVASPVPVGPVANPEVEVIEPVITGTRNVLRACSEMKVKRVVVVSSIAAVIINPNWPKDQPMDETCWSDEEHCKKFELTELTKLFFFNNEYYLAKTVSESEALHYAKTKNLDIITICPSLTFGPMLQSELNSSSMILAKILKDECETMLNIVRWVVDVRDVAQAVLLAYEKPEAEGRYICSAFSVEKQDFVDKLKGIYPNFSPMKIPVEEKYQELNCEKLKKLGWTTRPLTLTDSVQNYLEKGILDTHLLKNILKAYISEKAEIERRLENMQSEREIVEKERVCVTGAGGFIASWIVKLLLSKGYIVHGTVRDPSDEKNAHLKLLDNATENLQLFKADLQDYNSLCGAIAGCIGVFHVASPVPAGRAANPEAEVIEPVMTGTRNILMACSEIKVKRLVVVSSVVSVIKNPDWPKDQPMDESCWSDEEHCRKTENWYYFAKTASEREALEYSKKNDLDVITICPSVALGPMLQSTMNSSSKILIKILKGLFPRLPSFSNSLFRRLIDVRDFAEAVLLVYEKPEAEGRYLCSAPSVERHDFIDKLKNIYPKFSCSPMTPGEEKGQELNCEKLQKLGWTTRPLEETLLDSVQDYLEKEILDEHF</sequence>
<dbReference type="STRING" id="3469.A0A4Y7K618"/>
<dbReference type="FunFam" id="3.40.50.720:FF:000219">
    <property type="entry name" value="Cinnamoyl-CoA reductase 1"/>
    <property type="match status" value="2"/>
</dbReference>
<accession>A0A4Y7K618</accession>
<feature type="domain" description="NAD-dependent epimerase/dehydratase" evidence="3">
    <location>
        <begin position="363"/>
        <end position="604"/>
    </location>
</feature>
<keyword evidence="2" id="KW-0175">Coiled coil</keyword>
<proteinExistence type="predicted"/>
<dbReference type="CDD" id="cd08958">
    <property type="entry name" value="FR_SDR_e"/>
    <property type="match status" value="2"/>
</dbReference>
<evidence type="ECO:0000256" key="2">
    <source>
        <dbReference type="SAM" id="Coils"/>
    </source>
</evidence>
<gene>
    <name evidence="4" type="ORF">C5167_011143</name>
</gene>
<dbReference type="Gramene" id="RZC67445">
    <property type="protein sequence ID" value="RZC67445"/>
    <property type="gene ID" value="C5167_011143"/>
</dbReference>
<dbReference type="PANTHER" id="PTHR10366">
    <property type="entry name" value="NAD DEPENDENT EPIMERASE/DEHYDRATASE"/>
    <property type="match status" value="1"/>
</dbReference>
<dbReference type="Pfam" id="PF01370">
    <property type="entry name" value="Epimerase"/>
    <property type="match status" value="2"/>
</dbReference>
<dbReference type="InterPro" id="IPR001509">
    <property type="entry name" value="Epimerase_deHydtase"/>
</dbReference>